<evidence type="ECO:0000256" key="1">
    <source>
        <dbReference type="ARBA" id="ARBA00004651"/>
    </source>
</evidence>
<keyword evidence="6 7" id="KW-0472">Membrane</keyword>
<evidence type="ECO:0000256" key="3">
    <source>
        <dbReference type="ARBA" id="ARBA00022741"/>
    </source>
</evidence>
<dbReference type="InterPro" id="IPR003593">
    <property type="entry name" value="AAA+_ATPase"/>
</dbReference>
<dbReference type="GO" id="GO:0005524">
    <property type="term" value="F:ATP binding"/>
    <property type="evidence" value="ECO:0007669"/>
    <property type="project" value="UniProtKB-KW"/>
</dbReference>
<dbReference type="RefSeq" id="WP_062440728.1">
    <property type="nucleotide sequence ID" value="NZ_BMCJ01000002.1"/>
</dbReference>
<feature type="transmembrane region" description="Helical" evidence="7">
    <location>
        <begin position="135"/>
        <end position="152"/>
    </location>
</feature>
<evidence type="ECO:0000256" key="6">
    <source>
        <dbReference type="ARBA" id="ARBA00023136"/>
    </source>
</evidence>
<name>A0ABQ1NVJ9_9BACI</name>
<feature type="transmembrane region" description="Helical" evidence="7">
    <location>
        <begin position="158"/>
        <end position="176"/>
    </location>
</feature>
<organism evidence="10 11">
    <name type="scientific">Thalassobacillus devorans</name>
    <dbReference type="NCBI Taxonomy" id="279813"/>
    <lineage>
        <taxon>Bacteria</taxon>
        <taxon>Bacillati</taxon>
        <taxon>Bacillota</taxon>
        <taxon>Bacilli</taxon>
        <taxon>Bacillales</taxon>
        <taxon>Bacillaceae</taxon>
        <taxon>Thalassobacillus</taxon>
    </lineage>
</organism>
<dbReference type="PROSITE" id="PS50929">
    <property type="entry name" value="ABC_TM1F"/>
    <property type="match status" value="1"/>
</dbReference>
<keyword evidence="2 7" id="KW-0812">Transmembrane</keyword>
<dbReference type="SMART" id="SM00382">
    <property type="entry name" value="AAA"/>
    <property type="match status" value="1"/>
</dbReference>
<evidence type="ECO:0000256" key="5">
    <source>
        <dbReference type="ARBA" id="ARBA00022989"/>
    </source>
</evidence>
<dbReference type="NCBIfam" id="TIGR02857">
    <property type="entry name" value="CydD"/>
    <property type="match status" value="1"/>
</dbReference>
<dbReference type="InterPro" id="IPR003439">
    <property type="entry name" value="ABC_transporter-like_ATP-bd"/>
</dbReference>
<keyword evidence="4 10" id="KW-0067">ATP-binding</keyword>
<feature type="transmembrane region" description="Helical" evidence="7">
    <location>
        <begin position="233"/>
        <end position="257"/>
    </location>
</feature>
<protein>
    <submittedName>
        <fullName evidence="10">Cysteine ABC transporter ATP-binding protein</fullName>
    </submittedName>
</protein>
<accession>A0ABQ1NVJ9</accession>
<dbReference type="InterPro" id="IPR039421">
    <property type="entry name" value="Type_1_exporter"/>
</dbReference>
<dbReference type="CDD" id="cd18584">
    <property type="entry name" value="ABC_6TM_AarD_CydD"/>
    <property type="match status" value="1"/>
</dbReference>
<evidence type="ECO:0000313" key="10">
    <source>
        <dbReference type="EMBL" id="GGC81122.1"/>
    </source>
</evidence>
<evidence type="ECO:0000259" key="9">
    <source>
        <dbReference type="PROSITE" id="PS50929"/>
    </source>
</evidence>
<evidence type="ECO:0000259" key="8">
    <source>
        <dbReference type="PROSITE" id="PS50893"/>
    </source>
</evidence>
<keyword evidence="3" id="KW-0547">Nucleotide-binding</keyword>
<feature type="domain" description="ABC transporter" evidence="8">
    <location>
        <begin position="334"/>
        <end position="569"/>
    </location>
</feature>
<gene>
    <name evidence="10" type="ORF">GCM10007216_09550</name>
</gene>
<dbReference type="PROSITE" id="PS00211">
    <property type="entry name" value="ABC_TRANSPORTER_1"/>
    <property type="match status" value="1"/>
</dbReference>
<dbReference type="InterPro" id="IPR027417">
    <property type="entry name" value="P-loop_NTPase"/>
</dbReference>
<dbReference type="InterPro" id="IPR011527">
    <property type="entry name" value="ABC1_TM_dom"/>
</dbReference>
<dbReference type="Gene3D" id="3.40.50.300">
    <property type="entry name" value="P-loop containing nucleotide triphosphate hydrolases"/>
    <property type="match status" value="1"/>
</dbReference>
<dbReference type="Pfam" id="PF00664">
    <property type="entry name" value="ABC_membrane"/>
    <property type="match status" value="1"/>
</dbReference>
<dbReference type="Proteomes" id="UP000619534">
    <property type="component" value="Unassembled WGS sequence"/>
</dbReference>
<dbReference type="InterPro" id="IPR036640">
    <property type="entry name" value="ABC1_TM_sf"/>
</dbReference>
<dbReference type="SUPFAM" id="SSF90123">
    <property type="entry name" value="ABC transporter transmembrane region"/>
    <property type="match status" value="1"/>
</dbReference>
<comment type="subcellular location">
    <subcellularLocation>
        <location evidence="1">Cell membrane</location>
        <topology evidence="1">Multi-pass membrane protein</topology>
    </subcellularLocation>
</comment>
<keyword evidence="11" id="KW-1185">Reference proteome</keyword>
<dbReference type="InterPro" id="IPR014216">
    <property type="entry name" value="ABC_transptr_CydD"/>
</dbReference>
<keyword evidence="5 7" id="KW-1133">Transmembrane helix</keyword>
<feature type="domain" description="ABC transmembrane type-1" evidence="9">
    <location>
        <begin position="22"/>
        <end position="300"/>
    </location>
</feature>
<feature type="transmembrane region" description="Helical" evidence="7">
    <location>
        <begin position="43"/>
        <end position="66"/>
    </location>
</feature>
<dbReference type="SUPFAM" id="SSF52540">
    <property type="entry name" value="P-loop containing nucleoside triphosphate hydrolases"/>
    <property type="match status" value="1"/>
</dbReference>
<evidence type="ECO:0000256" key="2">
    <source>
        <dbReference type="ARBA" id="ARBA00022692"/>
    </source>
</evidence>
<dbReference type="PROSITE" id="PS50893">
    <property type="entry name" value="ABC_TRANSPORTER_2"/>
    <property type="match status" value="1"/>
</dbReference>
<evidence type="ECO:0000256" key="4">
    <source>
        <dbReference type="ARBA" id="ARBA00022840"/>
    </source>
</evidence>
<dbReference type="InterPro" id="IPR017871">
    <property type="entry name" value="ABC_transporter-like_CS"/>
</dbReference>
<dbReference type="Pfam" id="PF00005">
    <property type="entry name" value="ABC_tran"/>
    <property type="match status" value="1"/>
</dbReference>
<dbReference type="PANTHER" id="PTHR24221">
    <property type="entry name" value="ATP-BINDING CASSETTE SUB-FAMILY B"/>
    <property type="match status" value="1"/>
</dbReference>
<dbReference type="Gene3D" id="1.20.1560.10">
    <property type="entry name" value="ABC transporter type 1, transmembrane domain"/>
    <property type="match status" value="1"/>
</dbReference>
<dbReference type="EMBL" id="BMCJ01000002">
    <property type="protein sequence ID" value="GGC81122.1"/>
    <property type="molecule type" value="Genomic_DNA"/>
</dbReference>
<feature type="transmembrane region" description="Helical" evidence="7">
    <location>
        <begin position="263"/>
        <end position="281"/>
    </location>
</feature>
<reference evidence="11" key="1">
    <citation type="journal article" date="2019" name="Int. J. Syst. Evol. Microbiol.">
        <title>The Global Catalogue of Microorganisms (GCM) 10K type strain sequencing project: providing services to taxonomists for standard genome sequencing and annotation.</title>
        <authorList>
            <consortium name="The Broad Institute Genomics Platform"/>
            <consortium name="The Broad Institute Genome Sequencing Center for Infectious Disease"/>
            <person name="Wu L."/>
            <person name="Ma J."/>
        </authorList>
    </citation>
    <scope>NUCLEOTIDE SEQUENCE [LARGE SCALE GENOMIC DNA]</scope>
    <source>
        <strain evidence="11">CCM 7282</strain>
    </source>
</reference>
<proteinExistence type="predicted"/>
<dbReference type="PANTHER" id="PTHR24221:SF590">
    <property type="entry name" value="COMPONENT LINKED WITH THE ASSEMBLY OF CYTOCHROME' TRANSPORT TRANSMEMBRANE ATP-BINDING PROTEIN ABC TRANSPORTER CYDD-RELATED"/>
    <property type="match status" value="1"/>
</dbReference>
<comment type="caution">
    <text evidence="10">The sequence shown here is derived from an EMBL/GenBank/DDBJ whole genome shotgun (WGS) entry which is preliminary data.</text>
</comment>
<evidence type="ECO:0000313" key="11">
    <source>
        <dbReference type="Proteomes" id="UP000619534"/>
    </source>
</evidence>
<evidence type="ECO:0000256" key="7">
    <source>
        <dbReference type="SAM" id="Phobius"/>
    </source>
</evidence>
<sequence length="576" mass="63390">MTDLKAIAKQQKKERVMLAMIALLTGTMVIGQAYLFVSVVDSIFLQGLSFSGVLPSLAGLLVVMIARAALTYWSGRTGVKMAANVKADIRRSLLRKYTRNPIQVSFKGQTGQKVSVMLDAVDEIDSYFSQYVPQVIQSSIVPLMIIGTAFYFHTPTGVIMLITAPFIPIFMAIIGMKTKAKSEEKMEEMAAFSGKFLDILQGLTTLKLFGQAGRQQEKIRNSSIKFRDATMEVLKLAFVSSLTLEFISMLSIGIIALEAGLRLIVFDNISFFTAFFVLVLAPEFYTALKDLGSAFHTGRGSMGAADKITKELEEEENIPEWGRQGFTINEPPTISLNDISFRYQENGFSLEDINVELPSNQQIAIAGRSGSGKTTLLYLIAGLITPEKGRIKVDDKQLYDYEEAAWFQQLSYISQHPYLFAGTIADNIAIGIEKEVTRTEVERAAEQAGISGLLHSLEQGLDTAIGEAGRGLSGGEMQRVALARAFLKKPSIILFDEPTTGLDLETERILQHSIEALAKKSTVITVAHRLHTIKNADKILFLDKGRLIAQGSHQELLSSTPAYREMVTAQQGGRSE</sequence>
<feature type="transmembrane region" description="Helical" evidence="7">
    <location>
        <begin position="16"/>
        <end position="37"/>
    </location>
</feature>